<keyword evidence="4" id="KW-0804">Transcription</keyword>
<gene>
    <name evidence="7" type="ORF">VNO77_22437</name>
</gene>
<dbReference type="SUPFAM" id="SSF55455">
    <property type="entry name" value="SRF-like"/>
    <property type="match status" value="1"/>
</dbReference>
<dbReference type="GO" id="GO:0005634">
    <property type="term" value="C:nucleus"/>
    <property type="evidence" value="ECO:0007669"/>
    <property type="project" value="UniProtKB-SubCell"/>
</dbReference>
<evidence type="ECO:0000259" key="6">
    <source>
        <dbReference type="PROSITE" id="PS50066"/>
    </source>
</evidence>
<dbReference type="SMART" id="SM00432">
    <property type="entry name" value="MADS"/>
    <property type="match status" value="1"/>
</dbReference>
<evidence type="ECO:0000256" key="1">
    <source>
        <dbReference type="ARBA" id="ARBA00004123"/>
    </source>
</evidence>
<keyword evidence="8" id="KW-1185">Reference proteome</keyword>
<dbReference type="Gene3D" id="3.40.1810.10">
    <property type="entry name" value="Transcription factor, MADS-box"/>
    <property type="match status" value="1"/>
</dbReference>
<organism evidence="7 8">
    <name type="scientific">Canavalia gladiata</name>
    <name type="common">Sword bean</name>
    <name type="synonym">Dolichos gladiatus</name>
    <dbReference type="NCBI Taxonomy" id="3824"/>
    <lineage>
        <taxon>Eukaryota</taxon>
        <taxon>Viridiplantae</taxon>
        <taxon>Streptophyta</taxon>
        <taxon>Embryophyta</taxon>
        <taxon>Tracheophyta</taxon>
        <taxon>Spermatophyta</taxon>
        <taxon>Magnoliopsida</taxon>
        <taxon>eudicotyledons</taxon>
        <taxon>Gunneridae</taxon>
        <taxon>Pentapetalae</taxon>
        <taxon>rosids</taxon>
        <taxon>fabids</taxon>
        <taxon>Fabales</taxon>
        <taxon>Fabaceae</taxon>
        <taxon>Papilionoideae</taxon>
        <taxon>50 kb inversion clade</taxon>
        <taxon>NPAAA clade</taxon>
        <taxon>indigoferoid/millettioid clade</taxon>
        <taxon>Phaseoleae</taxon>
        <taxon>Canavalia</taxon>
    </lineage>
</organism>
<dbReference type="InterPro" id="IPR002100">
    <property type="entry name" value="TF_MADSbox"/>
</dbReference>
<protein>
    <recommendedName>
        <fullName evidence="6">MADS-box domain-containing protein</fullName>
    </recommendedName>
</protein>
<feature type="domain" description="MADS-box" evidence="6">
    <location>
        <begin position="1"/>
        <end position="51"/>
    </location>
</feature>
<dbReference type="Pfam" id="PF00319">
    <property type="entry name" value="SRF-TF"/>
    <property type="match status" value="1"/>
</dbReference>
<dbReference type="GO" id="GO:0046983">
    <property type="term" value="F:protein dimerization activity"/>
    <property type="evidence" value="ECO:0007669"/>
    <property type="project" value="InterPro"/>
</dbReference>
<keyword evidence="3" id="KW-0238">DNA-binding</keyword>
<dbReference type="EMBL" id="JAYMYQ010000005">
    <property type="protein sequence ID" value="KAK7328333.1"/>
    <property type="molecule type" value="Genomic_DNA"/>
</dbReference>
<reference evidence="7 8" key="1">
    <citation type="submission" date="2024-01" db="EMBL/GenBank/DDBJ databases">
        <title>The genomes of 5 underutilized Papilionoideae crops provide insights into root nodulation and disease resistanc.</title>
        <authorList>
            <person name="Jiang F."/>
        </authorList>
    </citation>
    <scope>NUCLEOTIDE SEQUENCE [LARGE SCALE GENOMIC DNA]</scope>
    <source>
        <strain evidence="7">LVBAO_FW01</strain>
        <tissue evidence="7">Leaves</tissue>
    </source>
</reference>
<dbReference type="InterPro" id="IPR033897">
    <property type="entry name" value="SRF-like_MADS-box"/>
</dbReference>
<comment type="subcellular location">
    <subcellularLocation>
        <location evidence="1">Nucleus</location>
    </subcellularLocation>
</comment>
<evidence type="ECO:0000256" key="3">
    <source>
        <dbReference type="ARBA" id="ARBA00023125"/>
    </source>
</evidence>
<dbReference type="PANTHER" id="PTHR11945">
    <property type="entry name" value="MADS BOX PROTEIN"/>
    <property type="match status" value="1"/>
</dbReference>
<sequence length="305" mass="35100">MGRGRIPMELIQKEKARNITFQKRKNGLMKKVYEFSTLCGVDVCLIMYPSSVEGEGSTEPETWPQDLGEVQRIISKYHNTTNDRRPKVYDVHEYYKDRMKKIESEIFKIRKEKLKIMYPICDNSFNYLGEQQLRIFVSLLDAKLESCNQRLNMLKGKQVSEFDKANTFSPQSSNLNLISNMSQGQNFPPLMNPIGDNNLLPIYPFWGQSSQSPMLHFGENCVQLMEINGQVDLVNQVGTVPCDPKRDGTENNYYSGNIQTMVPASQYPEYETPFQNALPPAFQLNGLYDSNMLQPQTFNYLHASK</sequence>
<evidence type="ECO:0000313" key="8">
    <source>
        <dbReference type="Proteomes" id="UP001367508"/>
    </source>
</evidence>
<evidence type="ECO:0000256" key="5">
    <source>
        <dbReference type="ARBA" id="ARBA00023242"/>
    </source>
</evidence>
<dbReference type="PROSITE" id="PS50066">
    <property type="entry name" value="MADS_BOX_2"/>
    <property type="match status" value="1"/>
</dbReference>
<dbReference type="PANTHER" id="PTHR11945:SF176">
    <property type="entry name" value="MADS-BOX TRANSCRIPTION FACTOR FAMILY PROTEIN"/>
    <property type="match status" value="1"/>
</dbReference>
<dbReference type="GO" id="GO:0000978">
    <property type="term" value="F:RNA polymerase II cis-regulatory region sequence-specific DNA binding"/>
    <property type="evidence" value="ECO:0007669"/>
    <property type="project" value="TreeGrafter"/>
</dbReference>
<evidence type="ECO:0000256" key="4">
    <source>
        <dbReference type="ARBA" id="ARBA00023163"/>
    </source>
</evidence>
<dbReference type="Proteomes" id="UP001367508">
    <property type="component" value="Unassembled WGS sequence"/>
</dbReference>
<comment type="caution">
    <text evidence="7">The sequence shown here is derived from an EMBL/GenBank/DDBJ whole genome shotgun (WGS) entry which is preliminary data.</text>
</comment>
<proteinExistence type="predicted"/>
<dbReference type="GO" id="GO:0000981">
    <property type="term" value="F:DNA-binding transcription factor activity, RNA polymerase II-specific"/>
    <property type="evidence" value="ECO:0007669"/>
    <property type="project" value="InterPro"/>
</dbReference>
<dbReference type="PRINTS" id="PR00404">
    <property type="entry name" value="MADSDOMAIN"/>
</dbReference>
<name>A0AAN9L5U7_CANGL</name>
<dbReference type="AlphaFoldDB" id="A0AAN9L5U7"/>
<keyword evidence="2" id="KW-0805">Transcription regulation</keyword>
<evidence type="ECO:0000313" key="7">
    <source>
        <dbReference type="EMBL" id="KAK7328333.1"/>
    </source>
</evidence>
<dbReference type="CDD" id="cd00266">
    <property type="entry name" value="MADS_SRF_like"/>
    <property type="match status" value="1"/>
</dbReference>
<dbReference type="InterPro" id="IPR036879">
    <property type="entry name" value="TF_MADSbox_sf"/>
</dbReference>
<evidence type="ECO:0000256" key="2">
    <source>
        <dbReference type="ARBA" id="ARBA00023015"/>
    </source>
</evidence>
<keyword evidence="5" id="KW-0539">Nucleus</keyword>
<dbReference type="GO" id="GO:0045944">
    <property type="term" value="P:positive regulation of transcription by RNA polymerase II"/>
    <property type="evidence" value="ECO:0007669"/>
    <property type="project" value="InterPro"/>
</dbReference>
<accession>A0AAN9L5U7</accession>